<feature type="domain" description="EamA" evidence="8">
    <location>
        <begin position="163"/>
        <end position="299"/>
    </location>
</feature>
<evidence type="ECO:0000256" key="4">
    <source>
        <dbReference type="ARBA" id="ARBA00022692"/>
    </source>
</evidence>
<comment type="similarity">
    <text evidence="2">Belongs to the EamA transporter family.</text>
</comment>
<feature type="transmembrane region" description="Helical" evidence="7">
    <location>
        <begin position="189"/>
        <end position="212"/>
    </location>
</feature>
<organism evidence="9 10">
    <name type="scientific">Alicyclobacillus fastidiosus</name>
    <dbReference type="NCBI Taxonomy" id="392011"/>
    <lineage>
        <taxon>Bacteria</taxon>
        <taxon>Bacillati</taxon>
        <taxon>Bacillota</taxon>
        <taxon>Bacilli</taxon>
        <taxon>Bacillales</taxon>
        <taxon>Alicyclobacillaceae</taxon>
        <taxon>Alicyclobacillus</taxon>
    </lineage>
</organism>
<proteinExistence type="inferred from homology"/>
<reference evidence="9 10" key="1">
    <citation type="journal article" date="2024" name="Int. J. Mol. Sci.">
        <title>Exploration of Alicyclobacillus spp. Genome in Search of Antibiotic Resistance.</title>
        <authorList>
            <person name="Bucka-Kolendo J."/>
            <person name="Kiousi D.E."/>
            <person name="Dekowska A."/>
            <person name="Mikolajczuk-Szczyrba A."/>
            <person name="Karadedos D.M."/>
            <person name="Michael P."/>
            <person name="Galanis A."/>
            <person name="Sokolowska B."/>
        </authorList>
    </citation>
    <scope>NUCLEOTIDE SEQUENCE [LARGE SCALE GENOMIC DNA]</scope>
    <source>
        <strain evidence="9 10">KKP 3000</strain>
    </source>
</reference>
<dbReference type="RefSeq" id="WP_275476901.1">
    <property type="nucleotide sequence ID" value="NZ_CP162940.1"/>
</dbReference>
<dbReference type="Pfam" id="PF00892">
    <property type="entry name" value="EamA"/>
    <property type="match status" value="2"/>
</dbReference>
<dbReference type="Proteomes" id="UP001579974">
    <property type="component" value="Unassembled WGS sequence"/>
</dbReference>
<feature type="transmembrane region" description="Helical" evidence="7">
    <location>
        <begin position="159"/>
        <end position="177"/>
    </location>
</feature>
<feature type="transmembrane region" description="Helical" evidence="7">
    <location>
        <begin position="131"/>
        <end position="153"/>
    </location>
</feature>
<name>A0ABV5AIF3_9BACL</name>
<keyword evidence="6 7" id="KW-0472">Membrane</keyword>
<feature type="transmembrane region" description="Helical" evidence="7">
    <location>
        <begin position="75"/>
        <end position="99"/>
    </location>
</feature>
<evidence type="ECO:0000256" key="5">
    <source>
        <dbReference type="ARBA" id="ARBA00022989"/>
    </source>
</evidence>
<gene>
    <name evidence="9" type="ORF">KKP3000_000842</name>
</gene>
<comment type="subcellular location">
    <subcellularLocation>
        <location evidence="1">Cell membrane</location>
        <topology evidence="1">Multi-pass membrane protein</topology>
    </subcellularLocation>
</comment>
<dbReference type="PANTHER" id="PTHR32322">
    <property type="entry name" value="INNER MEMBRANE TRANSPORTER"/>
    <property type="match status" value="1"/>
</dbReference>
<comment type="caution">
    <text evidence="9">The sequence shown here is derived from an EMBL/GenBank/DDBJ whole genome shotgun (WGS) entry which is preliminary data.</text>
</comment>
<feature type="transmembrane region" description="Helical" evidence="7">
    <location>
        <begin position="44"/>
        <end position="63"/>
    </location>
</feature>
<sequence length="321" mass="34858">MESAGKRTSSRRFGVWLIALGAAMWGLDAVFIVSLQRHMTSTEIVFLEHLLLAVFAVPVLIWKRRELKRLNFGDWGAVLFIAWGGSALASILFAIGLQYGNANVVLVLQKLQPLFAVLLAAWLLKERIRQGYWWLLAAAMVGAYLLTFGFGSLTGIGTHGRLVGALCALGAAALWGGSTAMGKRLVGKVSFSTVTALRFAAALPFLFCIVEVEHPSWTSLGHALTLWPVLANLLFQTLVPSLFSLLIYYRGLDGVKASHATIAELAFPATGLLLNWLVLGQTITVGQWIGFAIVWLAVYQLTRLPKDGANQSFAESVKTSA</sequence>
<evidence type="ECO:0000256" key="3">
    <source>
        <dbReference type="ARBA" id="ARBA00022475"/>
    </source>
</evidence>
<keyword evidence="5 7" id="KW-1133">Transmembrane helix</keyword>
<accession>A0ABV5AIF3</accession>
<evidence type="ECO:0000313" key="10">
    <source>
        <dbReference type="Proteomes" id="UP001579974"/>
    </source>
</evidence>
<dbReference type="InterPro" id="IPR050638">
    <property type="entry name" value="AA-Vitamin_Transporters"/>
</dbReference>
<keyword evidence="10" id="KW-1185">Reference proteome</keyword>
<dbReference type="PANTHER" id="PTHR32322:SF18">
    <property type="entry name" value="S-ADENOSYLMETHIONINE_S-ADENOSYLHOMOCYSTEINE TRANSPORTER"/>
    <property type="match status" value="1"/>
</dbReference>
<evidence type="ECO:0000256" key="2">
    <source>
        <dbReference type="ARBA" id="ARBA00007362"/>
    </source>
</evidence>
<evidence type="ECO:0000256" key="7">
    <source>
        <dbReference type="SAM" id="Phobius"/>
    </source>
</evidence>
<keyword evidence="3" id="KW-1003">Cell membrane</keyword>
<evidence type="ECO:0000256" key="1">
    <source>
        <dbReference type="ARBA" id="ARBA00004651"/>
    </source>
</evidence>
<dbReference type="EMBL" id="JBDXSU010000016">
    <property type="protein sequence ID" value="MFB5192049.1"/>
    <property type="molecule type" value="Genomic_DNA"/>
</dbReference>
<evidence type="ECO:0000256" key="6">
    <source>
        <dbReference type="ARBA" id="ARBA00023136"/>
    </source>
</evidence>
<feature type="transmembrane region" description="Helical" evidence="7">
    <location>
        <begin position="285"/>
        <end position="302"/>
    </location>
</feature>
<protein>
    <submittedName>
        <fullName evidence="9">DMT family transporter</fullName>
    </submittedName>
</protein>
<dbReference type="InterPro" id="IPR000620">
    <property type="entry name" value="EamA_dom"/>
</dbReference>
<dbReference type="InterPro" id="IPR037185">
    <property type="entry name" value="EmrE-like"/>
</dbReference>
<feature type="transmembrane region" description="Helical" evidence="7">
    <location>
        <begin position="105"/>
        <end position="124"/>
    </location>
</feature>
<feature type="transmembrane region" description="Helical" evidence="7">
    <location>
        <begin position="12"/>
        <end position="32"/>
    </location>
</feature>
<dbReference type="SUPFAM" id="SSF103481">
    <property type="entry name" value="Multidrug resistance efflux transporter EmrE"/>
    <property type="match status" value="2"/>
</dbReference>
<keyword evidence="4 7" id="KW-0812">Transmembrane</keyword>
<evidence type="ECO:0000313" key="9">
    <source>
        <dbReference type="EMBL" id="MFB5192049.1"/>
    </source>
</evidence>
<feature type="transmembrane region" description="Helical" evidence="7">
    <location>
        <begin position="224"/>
        <end position="249"/>
    </location>
</feature>
<feature type="domain" description="EamA" evidence="8">
    <location>
        <begin position="13"/>
        <end position="147"/>
    </location>
</feature>
<evidence type="ECO:0000259" key="8">
    <source>
        <dbReference type="Pfam" id="PF00892"/>
    </source>
</evidence>